<dbReference type="CDD" id="cd17476">
    <property type="entry name" value="MFS_Amf1_MDR_like"/>
    <property type="match status" value="1"/>
</dbReference>
<feature type="transmembrane region" description="Helical" evidence="6">
    <location>
        <begin position="433"/>
        <end position="453"/>
    </location>
</feature>
<keyword evidence="3 6" id="KW-1133">Transmembrane helix</keyword>
<feature type="transmembrane region" description="Helical" evidence="6">
    <location>
        <begin position="397"/>
        <end position="421"/>
    </location>
</feature>
<accession>A0A9W8Q9I1</accession>
<dbReference type="InterPro" id="IPR020846">
    <property type="entry name" value="MFS_dom"/>
</dbReference>
<dbReference type="SUPFAM" id="SSF103473">
    <property type="entry name" value="MFS general substrate transporter"/>
    <property type="match status" value="1"/>
</dbReference>
<feature type="transmembrane region" description="Helical" evidence="6">
    <location>
        <begin position="554"/>
        <end position="574"/>
    </location>
</feature>
<feature type="transmembrane region" description="Helical" evidence="6">
    <location>
        <begin position="523"/>
        <end position="542"/>
    </location>
</feature>
<evidence type="ECO:0000259" key="7">
    <source>
        <dbReference type="PROSITE" id="PS50850"/>
    </source>
</evidence>
<dbReference type="GO" id="GO:0016020">
    <property type="term" value="C:membrane"/>
    <property type="evidence" value="ECO:0007669"/>
    <property type="project" value="UniProtKB-SubCell"/>
</dbReference>
<reference evidence="8" key="1">
    <citation type="journal article" date="2023" name="Access Microbiol">
        <title>De-novo genome assembly for Akanthomyces muscarius, a biocontrol agent of insect agricultural pests.</title>
        <authorList>
            <person name="Erdos Z."/>
            <person name="Studholme D.J."/>
            <person name="Raymond B."/>
            <person name="Sharma M."/>
        </authorList>
    </citation>
    <scope>NUCLEOTIDE SEQUENCE</scope>
    <source>
        <strain evidence="8">Ve6</strain>
    </source>
</reference>
<feature type="domain" description="Major facilitator superfamily (MFS) profile" evidence="7">
    <location>
        <begin position="399"/>
        <end position="864"/>
    </location>
</feature>
<name>A0A9W8Q9I1_AKAMU</name>
<evidence type="ECO:0000256" key="5">
    <source>
        <dbReference type="SAM" id="MobiDB-lite"/>
    </source>
</evidence>
<evidence type="ECO:0000256" key="6">
    <source>
        <dbReference type="SAM" id="Phobius"/>
    </source>
</evidence>
<dbReference type="Pfam" id="PF07690">
    <property type="entry name" value="MFS_1"/>
    <property type="match status" value="1"/>
</dbReference>
<proteinExistence type="predicted"/>
<dbReference type="InterPro" id="IPR036259">
    <property type="entry name" value="MFS_trans_sf"/>
</dbReference>
<dbReference type="PANTHER" id="PTHR42718">
    <property type="entry name" value="MAJOR FACILITATOR SUPERFAMILY MULTIDRUG TRANSPORTER MFSC"/>
    <property type="match status" value="1"/>
</dbReference>
<keyword evidence="2 6" id="KW-0812">Transmembrane</keyword>
<dbReference type="GeneID" id="80890070"/>
<dbReference type="InterPro" id="IPR011701">
    <property type="entry name" value="MFS"/>
</dbReference>
<feature type="transmembrane region" description="Helical" evidence="6">
    <location>
        <begin position="595"/>
        <end position="615"/>
    </location>
</feature>
<dbReference type="Gene3D" id="1.20.1250.20">
    <property type="entry name" value="MFS general substrate transporter like domains"/>
    <property type="match status" value="1"/>
</dbReference>
<dbReference type="EMBL" id="JAJHUN010000010">
    <property type="protein sequence ID" value="KAJ4148443.1"/>
    <property type="molecule type" value="Genomic_DNA"/>
</dbReference>
<evidence type="ECO:0000313" key="9">
    <source>
        <dbReference type="Proteomes" id="UP001144673"/>
    </source>
</evidence>
<feature type="transmembrane region" description="Helical" evidence="6">
    <location>
        <begin position="732"/>
        <end position="753"/>
    </location>
</feature>
<dbReference type="PANTHER" id="PTHR42718:SF10">
    <property type="entry name" value="TRANSPORTER, PUTATIVE (AFU_ORTHOLOGUE AFUA_8G06760)-RELATED"/>
    <property type="match status" value="1"/>
</dbReference>
<dbReference type="RefSeq" id="XP_056051384.1">
    <property type="nucleotide sequence ID" value="XM_056194446.1"/>
</dbReference>
<feature type="transmembrane region" description="Helical" evidence="6">
    <location>
        <begin position="707"/>
        <end position="725"/>
    </location>
</feature>
<dbReference type="AlphaFoldDB" id="A0A9W8Q9I1"/>
<keyword evidence="9" id="KW-1185">Reference proteome</keyword>
<evidence type="ECO:0000313" key="8">
    <source>
        <dbReference type="EMBL" id="KAJ4148443.1"/>
    </source>
</evidence>
<evidence type="ECO:0000256" key="1">
    <source>
        <dbReference type="ARBA" id="ARBA00004141"/>
    </source>
</evidence>
<evidence type="ECO:0000256" key="3">
    <source>
        <dbReference type="ARBA" id="ARBA00022989"/>
    </source>
</evidence>
<dbReference type="InterPro" id="IPR036188">
    <property type="entry name" value="FAD/NAD-bd_sf"/>
</dbReference>
<feature type="transmembrane region" description="Helical" evidence="6">
    <location>
        <begin position="489"/>
        <end position="511"/>
    </location>
</feature>
<dbReference type="Gene3D" id="3.50.50.60">
    <property type="entry name" value="FAD/NAD(P)-binding domain"/>
    <property type="match status" value="1"/>
</dbReference>
<dbReference type="Proteomes" id="UP001144673">
    <property type="component" value="Chromosome 3"/>
</dbReference>
<keyword evidence="4 6" id="KW-0472">Membrane</keyword>
<dbReference type="GO" id="GO:0022857">
    <property type="term" value="F:transmembrane transporter activity"/>
    <property type="evidence" value="ECO:0007669"/>
    <property type="project" value="InterPro"/>
</dbReference>
<dbReference type="Gene3D" id="1.20.1720.10">
    <property type="entry name" value="Multidrug resistance protein D"/>
    <property type="match status" value="1"/>
</dbReference>
<feature type="transmembrane region" description="Helical" evidence="6">
    <location>
        <begin position="627"/>
        <end position="645"/>
    </location>
</feature>
<feature type="transmembrane region" description="Helical" evidence="6">
    <location>
        <begin position="666"/>
        <end position="687"/>
    </location>
</feature>
<comment type="caution">
    <text evidence="8">The sequence shown here is derived from an EMBL/GenBank/DDBJ whole genome shotgun (WGS) entry which is preliminary data.</text>
</comment>
<organism evidence="8 9">
    <name type="scientific">Akanthomyces muscarius</name>
    <name type="common">Entomopathogenic fungus</name>
    <name type="synonym">Lecanicillium muscarium</name>
    <dbReference type="NCBI Taxonomy" id="2231603"/>
    <lineage>
        <taxon>Eukaryota</taxon>
        <taxon>Fungi</taxon>
        <taxon>Dikarya</taxon>
        <taxon>Ascomycota</taxon>
        <taxon>Pezizomycotina</taxon>
        <taxon>Sordariomycetes</taxon>
        <taxon>Hypocreomycetidae</taxon>
        <taxon>Hypocreales</taxon>
        <taxon>Cordycipitaceae</taxon>
        <taxon>Akanthomyces</taxon>
    </lineage>
</organism>
<feature type="transmembrane region" description="Helical" evidence="6">
    <location>
        <begin position="465"/>
        <end position="483"/>
    </location>
</feature>
<feature type="region of interest" description="Disordered" evidence="5">
    <location>
        <begin position="362"/>
        <end position="382"/>
    </location>
</feature>
<dbReference type="SUPFAM" id="SSF51905">
    <property type="entry name" value="FAD/NAD(P)-binding domain"/>
    <property type="match status" value="1"/>
</dbReference>
<comment type="subcellular location">
    <subcellularLocation>
        <location evidence="1">Membrane</location>
        <topology evidence="1">Multi-pass membrane protein</topology>
    </subcellularLocation>
</comment>
<protein>
    <recommendedName>
        <fullName evidence="7">Major facilitator superfamily (MFS) profile domain-containing protein</fullName>
    </recommendedName>
</protein>
<sequence length="871" mass="95352">MVCDTDKVRYYEAHPDEFAAFFDNEFPGIIPQILSAEDVTQQFLAHQKIPLKSVKCGQLGYKDCAVLLGDSSHSMTPFHAMGMITGLEDVRIFFQEFRDRAELGDPSKPFCTPGTVEAYSRHRLPDVHAMVDMAMEHYYELRVGVRSTAARTKKVADAFLSRWVPSLDWTTLYARIQFGHERFTVVREKEAMQKKITQRVLTGAGGLLATMAFVSVMKFAEVVYNDYCWRTLGTASPVDTIAMLLRRLCHVKVLLAKAWQKTSISVDSFINIRWVIQRPTTMPFILLRYLSDLHHFFPPVMAILQSRSGGPAMSKYLGNNVPAAPSTADTELLPLQSGIAQPVPLSLVRRKSSIDDRTGVAISLSQGPDSPPSTPTVGAGDEVQPERGIQVSKTRGVLVIVTLAGISFLNTMGSGILIAALPRIAREVNLPPALVLWPAAVFALSAGCLLLIFGAAADAIGAKPVWIVGSYLFVIFTIALGFAKTGLQVIMFRMLLGVAISMCLPTAVSLITNTFPKGPWRNVAFAMNGMGQPLGYAIGLVLGGIFTDTIGWRWAYYMMAIINFVLATVSIWSLPSVTPISDKKWTRRLTEDIDWLGAVIMSVALGLLLYVLATLTTSYKTIRQPQSIALLVVSLILLAAFPVWMDYQTKHGRPALIPNSLWRKASFTSICVSVFFCWASLNGIEYFTTLYFQEVQGLSALQSSIRFLPHIVMGICVNALTAYLISRVKVHTLAVVSALITMVAPPLMATVTIGENYWLAPFWAMFLSPVNPDVLFTLSNLVISDAFPSDTQSLAGGVFSEVAQFGNSVGLAVTAAIAASVTEHSPVRDPKAALMEGYRAAFWTIFASTVAVLVTSFFGLRKGGYVGKKND</sequence>
<dbReference type="PROSITE" id="PS50850">
    <property type="entry name" value="MFS"/>
    <property type="match status" value="1"/>
</dbReference>
<evidence type="ECO:0000256" key="4">
    <source>
        <dbReference type="ARBA" id="ARBA00023136"/>
    </source>
</evidence>
<feature type="transmembrane region" description="Helical" evidence="6">
    <location>
        <begin position="840"/>
        <end position="860"/>
    </location>
</feature>
<gene>
    <name evidence="8" type="ORF">LMH87_002911</name>
</gene>
<evidence type="ECO:0000256" key="2">
    <source>
        <dbReference type="ARBA" id="ARBA00022692"/>
    </source>
</evidence>